<comment type="subcellular location">
    <subcellularLocation>
        <location evidence="1">Secreted</location>
    </subcellularLocation>
</comment>
<keyword evidence="2" id="KW-0964">Secreted</keyword>
<evidence type="ECO:0000313" key="3">
    <source>
        <dbReference type="EMBL" id="EWM55186.1"/>
    </source>
</evidence>
<reference evidence="3 4" key="1">
    <citation type="journal article" date="2014" name="PLoS ONE">
        <title>Rumen cellulosomics: divergent fiber-degrading strategies revealed by comparative genome-wide analysis of six ruminococcal strains.</title>
        <authorList>
            <person name="Dassa B."/>
            <person name="Borovok I."/>
            <person name="Ruimy-Israeli V."/>
            <person name="Lamed R."/>
            <person name="Flint H.J."/>
            <person name="Duncan S.H."/>
            <person name="Henrissat B."/>
            <person name="Coutinho P."/>
            <person name="Morrison M."/>
            <person name="Mosoni P."/>
            <person name="Yeoman C.J."/>
            <person name="White B.A."/>
            <person name="Bayer E.A."/>
        </authorList>
    </citation>
    <scope>NUCLEOTIDE SEQUENCE [LARGE SCALE GENOMIC DNA]</scope>
    <source>
        <strain evidence="3 4">007c</strain>
    </source>
</reference>
<dbReference type="PATRIC" id="fig|1341157.4.peg.134"/>
<dbReference type="eggNOG" id="COG2931">
    <property type="taxonomic scope" value="Bacteria"/>
</dbReference>
<dbReference type="GO" id="GO:0005576">
    <property type="term" value="C:extracellular region"/>
    <property type="evidence" value="ECO:0007669"/>
    <property type="project" value="UniProtKB-SubCell"/>
</dbReference>
<dbReference type="GO" id="GO:0005509">
    <property type="term" value="F:calcium ion binding"/>
    <property type="evidence" value="ECO:0007669"/>
    <property type="project" value="InterPro"/>
</dbReference>
<keyword evidence="4" id="KW-1185">Reference proteome</keyword>
<evidence type="ECO:0000313" key="4">
    <source>
        <dbReference type="Proteomes" id="UP000019365"/>
    </source>
</evidence>
<organism evidence="3 4">
    <name type="scientific">Ruminococcus flavefaciens 007c</name>
    <dbReference type="NCBI Taxonomy" id="1341157"/>
    <lineage>
        <taxon>Bacteria</taxon>
        <taxon>Bacillati</taxon>
        <taxon>Bacillota</taxon>
        <taxon>Clostridia</taxon>
        <taxon>Eubacteriales</taxon>
        <taxon>Oscillospiraceae</taxon>
        <taxon>Ruminococcus</taxon>
    </lineage>
</organism>
<dbReference type="Gene3D" id="2.150.10.10">
    <property type="entry name" value="Serralysin-like metalloprotease, C-terminal"/>
    <property type="match status" value="2"/>
</dbReference>
<sequence length="1519" mass="167478">MANTNNPTEELVQNYLDELKGKPGEAAEAVFAYYMDEHLKNELKSLGISGDTLVKVYKIIQNDKWAEEPVSAAVNGILDIVDKSPAYKELRETDMYKSFKSFKSNWASYGTHLNKLRKNLNVIEQYQDAKGVVQMNSKVMDAFSAATGELMEVIKNLVELVPGGNLMNTMLTQLFACYQYGEKIVKDTNFSLLENELIDAGEGTWSEGFNEMIDDLNTGNSFSAHFLAYKIAKPSQPTEDWKNGPGIQNGEMACILKCMMPDKRSLFMPYMEWRMLYELNLEFQPMTGINLFEDHRSFGQKLSDAWNQDGFLNPVLDSLEVIYKESNKNMNETKKAIGDIIYDKCKDWGILDWAKNTGESIEEREKKIKEAISNWLDEKEEAIDEKLDHMADTIYSHDEYDGFWGTYKLGWKIITDHMPWSKKYKEAEKARVYVDPLILDTDNDGFNISQKSEGTYFDLNADGYAERINWTDKDSILALDVNKNGYIDNGREVFGDYHIINETGERAKNGFEALKQYDTNKDGVIDASDSIYNDLLLWKDKNNNGISDAGELTKLSSSGISAIKLDYENSNLGTGTEALIGNTSEVVYADEKKENSSIGELWVASDLFDTIEEVITGYDELVEGLPNVRNYGKVSSLYNAIKTDETGELRELVVSVMNSSDRAERMEIVENILNFMCRTDEIEDNSRGANFSAKKLHVIEQFMGEEFVGTNGTEPNTAAVPILENVYDHLVEMYYYAIIGSTLDKYLNDIMAKVDENGKVVYNISLLKSHINTAAEFNSLNVDELKDLCAYLFYFGGSVQNDYDLFIQVRSFVNDKFPEYSEAIDGAIMGAVKGGAEDDKLSGTSATDVIFGGSGDDTINGDNGNDVLDGGKGSDKLNGGAGDDVYIYGKGYGNDLISDSSGKNRIRFVGLKSGDLYVKYPSKTQDAVLTIAETGETLTIQNFRYSEHFRNFILEFEDKTVSPADEGSPFLDVRVNDGETSAAPFFANSTLYGTSNADQLNGTSAADILDGGAGNDTLSGGAGDDVYIYGKGYGNDLISDSSGKNRIKFVGLAPEDMYVTYYSGNDNAVITIAETGETLTIQNFRYSEHFRKFSLEFDGGKEMAIDAEESPFLNVRGTKEGDSFNGFFTNGILYGLEGDDELNGAGGNETLYGGEGNDVLNGNNGNDVLDGGKGSDKLNGGAGDDVYIYGKGYGNDLISDSSGKNRIKFVGLKSGDLYVKYPGKTQDAVLTIAETGETLTIQNFRYSEHFRNIILEFEDKTVAPAEEGSPFLDVRVNDGETSAAPFFGNSTVYGTNNADQLNGTSAADILDGGAGNDTLSGGAGDDVYIYGKGYGNDLISDSSGKNRIRFVGLSPEDIKVTYPSSSSNAVITIEKTEETLTIENFRYSEYFRRFTLEFDGGTEAHIDYATAEVIVDVKEEEEAVVEQIITEYLSNIYTDEVFGGELTADSTVIRDINDSAAIIGEGGEIADMSNIQAMVLAENMSAFSSESQVYDGIGINDITADSYALDQLLVNSSMQ</sequence>
<dbReference type="EMBL" id="ATAX01000004">
    <property type="protein sequence ID" value="EWM55186.1"/>
    <property type="molecule type" value="Genomic_DNA"/>
</dbReference>
<evidence type="ECO:0000256" key="2">
    <source>
        <dbReference type="ARBA" id="ARBA00022525"/>
    </source>
</evidence>
<dbReference type="Pfam" id="PF00353">
    <property type="entry name" value="HemolysinCabind"/>
    <property type="match status" value="5"/>
</dbReference>
<protein>
    <submittedName>
        <fullName evidence="3">Uncharacterized protein</fullName>
    </submittedName>
</protein>
<proteinExistence type="predicted"/>
<dbReference type="InterPro" id="IPR011049">
    <property type="entry name" value="Serralysin-like_metalloprot_C"/>
</dbReference>
<dbReference type="PANTHER" id="PTHR38340">
    <property type="entry name" value="S-LAYER PROTEIN"/>
    <property type="match status" value="1"/>
</dbReference>
<comment type="caution">
    <text evidence="3">The sequence shown here is derived from an EMBL/GenBank/DDBJ whole genome shotgun (WGS) entry which is preliminary data.</text>
</comment>
<dbReference type="OrthoDB" id="1818951at2"/>
<accession>W7UJG3</accession>
<gene>
    <name evidence="3" type="ORF">RF007C_00085</name>
</gene>
<dbReference type="SUPFAM" id="SSF51120">
    <property type="entry name" value="beta-Roll"/>
    <property type="match status" value="4"/>
</dbReference>
<dbReference type="Proteomes" id="UP000019365">
    <property type="component" value="Unassembled WGS sequence"/>
</dbReference>
<dbReference type="InterPro" id="IPR050557">
    <property type="entry name" value="RTX_toxin/Mannuronan_C5-epim"/>
</dbReference>
<name>W7UJG3_RUMFL</name>
<evidence type="ECO:0000256" key="1">
    <source>
        <dbReference type="ARBA" id="ARBA00004613"/>
    </source>
</evidence>
<dbReference type="InterPro" id="IPR001343">
    <property type="entry name" value="Hemolysn_Ca-bd"/>
</dbReference>
<dbReference type="PROSITE" id="PS00330">
    <property type="entry name" value="HEMOLYSIN_CALCIUM"/>
    <property type="match status" value="6"/>
</dbReference>
<dbReference type="InterPro" id="IPR018511">
    <property type="entry name" value="Hemolysin-typ_Ca-bd_CS"/>
</dbReference>
<dbReference type="PRINTS" id="PR00313">
    <property type="entry name" value="CABNDNGRPT"/>
</dbReference>
<dbReference type="PANTHER" id="PTHR38340:SF1">
    <property type="entry name" value="S-LAYER PROTEIN"/>
    <property type="match status" value="1"/>
</dbReference>
<dbReference type="RefSeq" id="WP_037296448.1">
    <property type="nucleotide sequence ID" value="NZ_ATAX01000004.1"/>
</dbReference>